<feature type="non-terminal residue" evidence="9">
    <location>
        <position position="286"/>
    </location>
</feature>
<comment type="caution">
    <text evidence="9">The sequence shown here is derived from an EMBL/GenBank/DDBJ whole genome shotgun (WGS) entry which is preliminary data.</text>
</comment>
<dbReference type="InterPro" id="IPR004179">
    <property type="entry name" value="Sec63-dom"/>
</dbReference>
<proteinExistence type="predicted"/>
<keyword evidence="3" id="KW-0812">Transmembrane</keyword>
<dbReference type="AlphaFoldDB" id="A0A9N9DRJ7"/>
<keyword evidence="7" id="KW-0143">Chaperone</keyword>
<comment type="subcellular location">
    <subcellularLocation>
        <location evidence="2">Endoplasmic reticulum</location>
    </subcellularLocation>
    <subcellularLocation>
        <location evidence="1">Membrane</location>
        <topology evidence="1">Multi-pass membrane protein</topology>
    </subcellularLocation>
</comment>
<dbReference type="Gene3D" id="2.60.40.150">
    <property type="entry name" value="C2 domain"/>
    <property type="match status" value="1"/>
</dbReference>
<dbReference type="GO" id="GO:0005634">
    <property type="term" value="C:nucleus"/>
    <property type="evidence" value="ECO:0007669"/>
    <property type="project" value="TreeGrafter"/>
</dbReference>
<reference evidence="9" key="1">
    <citation type="submission" date="2021-06" db="EMBL/GenBank/DDBJ databases">
        <authorList>
            <person name="Kallberg Y."/>
            <person name="Tangrot J."/>
            <person name="Rosling A."/>
        </authorList>
    </citation>
    <scope>NUCLEOTIDE SEQUENCE</scope>
    <source>
        <strain evidence="9">87-6 pot B 2015</strain>
    </source>
</reference>
<dbReference type="GO" id="GO:0003723">
    <property type="term" value="F:RNA binding"/>
    <property type="evidence" value="ECO:0007669"/>
    <property type="project" value="TreeGrafter"/>
</dbReference>
<dbReference type="PANTHER" id="PTHR24075">
    <property type="entry name" value="SEC63 DOMAIN-CONTAINING"/>
    <property type="match status" value="1"/>
</dbReference>
<evidence type="ECO:0000256" key="6">
    <source>
        <dbReference type="ARBA" id="ARBA00023136"/>
    </source>
</evidence>
<gene>
    <name evidence="9" type="ORF">FMOSSE_LOCUS11244</name>
</gene>
<evidence type="ECO:0000313" key="10">
    <source>
        <dbReference type="Proteomes" id="UP000789375"/>
    </source>
</evidence>
<dbReference type="Pfam" id="PF02889">
    <property type="entry name" value="Sec63"/>
    <property type="match status" value="1"/>
</dbReference>
<dbReference type="SUPFAM" id="SSF158702">
    <property type="entry name" value="Sec63 N-terminal domain-like"/>
    <property type="match status" value="1"/>
</dbReference>
<evidence type="ECO:0000313" key="9">
    <source>
        <dbReference type="EMBL" id="CAG8646225.1"/>
    </source>
</evidence>
<dbReference type="InterPro" id="IPR035892">
    <property type="entry name" value="C2_domain_sf"/>
</dbReference>
<keyword evidence="4" id="KW-0256">Endoplasmic reticulum</keyword>
<evidence type="ECO:0000256" key="3">
    <source>
        <dbReference type="ARBA" id="ARBA00022692"/>
    </source>
</evidence>
<dbReference type="Proteomes" id="UP000789375">
    <property type="component" value="Unassembled WGS sequence"/>
</dbReference>
<dbReference type="GO" id="GO:0005783">
    <property type="term" value="C:endoplasmic reticulum"/>
    <property type="evidence" value="ECO:0007669"/>
    <property type="project" value="UniProtKB-SubCell"/>
</dbReference>
<dbReference type="Gene3D" id="1.10.150.20">
    <property type="entry name" value="5' to 3' exonuclease, C-terminal subdomain"/>
    <property type="match status" value="1"/>
</dbReference>
<organism evidence="9 10">
    <name type="scientific">Funneliformis mosseae</name>
    <name type="common">Endomycorrhizal fungus</name>
    <name type="synonym">Glomus mosseae</name>
    <dbReference type="NCBI Taxonomy" id="27381"/>
    <lineage>
        <taxon>Eukaryota</taxon>
        <taxon>Fungi</taxon>
        <taxon>Fungi incertae sedis</taxon>
        <taxon>Mucoromycota</taxon>
        <taxon>Glomeromycotina</taxon>
        <taxon>Glomeromycetes</taxon>
        <taxon>Glomerales</taxon>
        <taxon>Glomeraceae</taxon>
        <taxon>Funneliformis</taxon>
    </lineage>
</organism>
<accession>A0A9N9DRJ7</accession>
<dbReference type="PANTHER" id="PTHR24075:SF6">
    <property type="entry name" value="ACTIVATING SIGNAL COINTEGRATOR 1 COMPLEX SUBUNIT 3"/>
    <property type="match status" value="1"/>
</dbReference>
<dbReference type="SMART" id="SM00973">
    <property type="entry name" value="Sec63"/>
    <property type="match status" value="1"/>
</dbReference>
<dbReference type="InterPro" id="IPR014756">
    <property type="entry name" value="Ig_E-set"/>
</dbReference>
<dbReference type="EMBL" id="CAJVPP010004235">
    <property type="protein sequence ID" value="CAG8646225.1"/>
    <property type="molecule type" value="Genomic_DNA"/>
</dbReference>
<dbReference type="GO" id="GO:0043138">
    <property type="term" value="F:3'-5' DNA helicase activity"/>
    <property type="evidence" value="ECO:0007669"/>
    <property type="project" value="TreeGrafter"/>
</dbReference>
<dbReference type="SUPFAM" id="SSF81296">
    <property type="entry name" value="E set domains"/>
    <property type="match status" value="1"/>
</dbReference>
<dbReference type="Gene3D" id="1.10.3380.10">
    <property type="entry name" value="Sec63 N-terminal domain-like domain"/>
    <property type="match status" value="1"/>
</dbReference>
<keyword evidence="10" id="KW-1185">Reference proteome</keyword>
<evidence type="ECO:0000256" key="2">
    <source>
        <dbReference type="ARBA" id="ARBA00004240"/>
    </source>
</evidence>
<keyword evidence="5" id="KW-1133">Transmembrane helix</keyword>
<dbReference type="FunFam" id="2.60.40.150:FF:000113">
    <property type="entry name" value="activating signal cointegrator 1 complex subunit 3"/>
    <property type="match status" value="1"/>
</dbReference>
<evidence type="ECO:0000256" key="1">
    <source>
        <dbReference type="ARBA" id="ARBA00004141"/>
    </source>
</evidence>
<evidence type="ECO:0000259" key="8">
    <source>
        <dbReference type="SMART" id="SM00973"/>
    </source>
</evidence>
<name>A0A9N9DRJ7_FUNMO</name>
<protein>
    <submittedName>
        <fullName evidence="9">13205_t:CDS:1</fullName>
    </submittedName>
</protein>
<sequence length="286" mass="32471">LQNQDLEKELPWSVQSHHSYDSPHAKAFLLLQAHLIRNKLAIADYVTDTLSVLDQAIRILHLIIDITVVNNMLKTCLHTMSLLQCIKQACWPENSSLLNLPGIEDHMINSVLHEGHVVTCLGELLNLSEEDLSNIFKNVSGLSEPDVQKICKVVKNIPLMDVGYHINNASDSMAPKEELTLLVSLKRVKNISGYDGKVYAPRFPKPQYESWWLVFGDKSTDSIIEMKKINMSNGLFGEFSNEQTFKLKLTAPEWGGNYQYTIFLINDGYLGLDQQFDVEFHVKDAR</sequence>
<evidence type="ECO:0000256" key="7">
    <source>
        <dbReference type="ARBA" id="ARBA00023186"/>
    </source>
</evidence>
<feature type="domain" description="SEC63" evidence="8">
    <location>
        <begin position="1"/>
        <end position="280"/>
    </location>
</feature>
<keyword evidence="6" id="KW-0472">Membrane</keyword>
<evidence type="ECO:0000256" key="4">
    <source>
        <dbReference type="ARBA" id="ARBA00022824"/>
    </source>
</evidence>
<evidence type="ECO:0000256" key="5">
    <source>
        <dbReference type="ARBA" id="ARBA00022989"/>
    </source>
</evidence>
<dbReference type="GO" id="GO:0016020">
    <property type="term" value="C:membrane"/>
    <property type="evidence" value="ECO:0007669"/>
    <property type="project" value="UniProtKB-SubCell"/>
</dbReference>